<dbReference type="Proteomes" id="UP001419268">
    <property type="component" value="Unassembled WGS sequence"/>
</dbReference>
<keyword evidence="3" id="KW-1185">Reference proteome</keyword>
<protein>
    <submittedName>
        <fullName evidence="2">Uncharacterized protein</fullName>
    </submittedName>
</protein>
<dbReference type="EMBL" id="JBBNAG010000007">
    <property type="protein sequence ID" value="KAK9118698.1"/>
    <property type="molecule type" value="Genomic_DNA"/>
</dbReference>
<dbReference type="AlphaFoldDB" id="A0AAP0IPM3"/>
<feature type="region of interest" description="Disordered" evidence="1">
    <location>
        <begin position="1"/>
        <end position="32"/>
    </location>
</feature>
<reference evidence="2 3" key="1">
    <citation type="submission" date="2024-01" db="EMBL/GenBank/DDBJ databases">
        <title>Genome assemblies of Stephania.</title>
        <authorList>
            <person name="Yang L."/>
        </authorList>
    </citation>
    <scope>NUCLEOTIDE SEQUENCE [LARGE SCALE GENOMIC DNA]</scope>
    <source>
        <strain evidence="2">JXDWG</strain>
        <tissue evidence="2">Leaf</tissue>
    </source>
</reference>
<gene>
    <name evidence="2" type="ORF">Scep_016791</name>
</gene>
<evidence type="ECO:0000313" key="3">
    <source>
        <dbReference type="Proteomes" id="UP001419268"/>
    </source>
</evidence>
<evidence type="ECO:0000313" key="2">
    <source>
        <dbReference type="EMBL" id="KAK9118698.1"/>
    </source>
</evidence>
<sequence>MVALPHTPPRHSAARHGRCSPSEENAWEGVSNEEFEETQAMTVLRRDRHLYDIL</sequence>
<accession>A0AAP0IPM3</accession>
<evidence type="ECO:0000256" key="1">
    <source>
        <dbReference type="SAM" id="MobiDB-lite"/>
    </source>
</evidence>
<proteinExistence type="predicted"/>
<feature type="compositionally biased region" description="Basic residues" evidence="1">
    <location>
        <begin position="8"/>
        <end position="18"/>
    </location>
</feature>
<comment type="caution">
    <text evidence="2">The sequence shown here is derived from an EMBL/GenBank/DDBJ whole genome shotgun (WGS) entry which is preliminary data.</text>
</comment>
<organism evidence="2 3">
    <name type="scientific">Stephania cephalantha</name>
    <dbReference type="NCBI Taxonomy" id="152367"/>
    <lineage>
        <taxon>Eukaryota</taxon>
        <taxon>Viridiplantae</taxon>
        <taxon>Streptophyta</taxon>
        <taxon>Embryophyta</taxon>
        <taxon>Tracheophyta</taxon>
        <taxon>Spermatophyta</taxon>
        <taxon>Magnoliopsida</taxon>
        <taxon>Ranunculales</taxon>
        <taxon>Menispermaceae</taxon>
        <taxon>Menispermoideae</taxon>
        <taxon>Cissampelideae</taxon>
        <taxon>Stephania</taxon>
    </lineage>
</organism>
<name>A0AAP0IPM3_9MAGN</name>